<evidence type="ECO:0000256" key="5">
    <source>
        <dbReference type="ARBA" id="ARBA00032875"/>
    </source>
</evidence>
<dbReference type="GO" id="GO:0004467">
    <property type="term" value="F:long-chain fatty acid-CoA ligase activity"/>
    <property type="evidence" value="ECO:0007669"/>
    <property type="project" value="TreeGrafter"/>
</dbReference>
<keyword evidence="2 7" id="KW-0436">Ligase</keyword>
<evidence type="ECO:0000313" key="9">
    <source>
        <dbReference type="Proteomes" id="UP000292787"/>
    </source>
</evidence>
<dbReference type="EMBL" id="SZNG01000014">
    <property type="protein sequence ID" value="TPH34999.1"/>
    <property type="molecule type" value="Genomic_DNA"/>
</dbReference>
<dbReference type="InterPro" id="IPR020845">
    <property type="entry name" value="AMP-binding_CS"/>
</dbReference>
<reference evidence="7 9" key="1">
    <citation type="journal article" date="2018" name="Sci. Rep.">
        <title>Genomic diversity and distribution of Bifidobacterium longum subsp. longum across the human lifespan.</title>
        <authorList>
            <person name="Odamaki T."/>
            <person name="Bottacini F."/>
            <person name="Kato K."/>
            <person name="Mitsuyama E."/>
            <person name="Yoshida K."/>
            <person name="Horigome A."/>
            <person name="Xiao J.Z."/>
            <person name="van Sinderen D."/>
        </authorList>
    </citation>
    <scope>NUCLEOTIDE SEQUENCE [LARGE SCALE GENOMIC DNA]</scope>
    <source>
        <strain evidence="7 9">MCC10116</strain>
    </source>
</reference>
<sequence length="607" mass="65813">MLDHYTTPGESIEIRDNQTIYSLLTDRLARTGADTVIAAKKIGPGRWQNVTTGEFHERVVSAAKGLIALGIAKGDAVTIFSSTRLEWGILDFALAAVGAVSVPIYDTDSAPQAQRIMNDSAVKLAFADNRERFDRLDSVKDHCPALKQILMIEGNALGALEGLGVAVSDEELNERVATVRADDLATIVYTSGSTGNPKGAELTHKNFVSITISASQALHEVVLDDHPRLLLFLPLAHCFARFIQYASIASDDGVVGYLPDTKTLLPDLRSFEPTYLLGVPRVFEKVYNAASHKAGAGWKGRLFVKAAEAARVWSRKEQAGEQHTFAEIAERAKYETLVYRTVRGALGPKIKYVACGGAPLSLDLAHFYNGIGLPMIQGYGMTETAAPFAATRVTDNVIGTVGQPAPGSSIRISDEGELQVKGPNVFRGYHNLPEKTAEAFTADGWLRTGDLAEIDDEGRIIITGRIKDIIITAGGKNVSPIPLEEEIAKCPIVEHCVVVGDQRPFIGALVTLDPESLALWLPAHGLSTETPVDRLATNAAVREEIQQYVDKANATVSRAESVRKFAVLDTQFTQENKCLTPSLKVVRPAVNRVFADVIDNEIYNGKR</sequence>
<dbReference type="Proteomes" id="UP000315512">
    <property type="component" value="Unassembled WGS sequence"/>
</dbReference>
<dbReference type="RefSeq" id="WP_101026694.1">
    <property type="nucleotide sequence ID" value="NZ_JBJNPW010000015.1"/>
</dbReference>
<dbReference type="GO" id="GO:0016020">
    <property type="term" value="C:membrane"/>
    <property type="evidence" value="ECO:0007669"/>
    <property type="project" value="TreeGrafter"/>
</dbReference>
<dbReference type="InterPro" id="IPR042099">
    <property type="entry name" value="ANL_N_sf"/>
</dbReference>
<evidence type="ECO:0000259" key="6">
    <source>
        <dbReference type="Pfam" id="PF00501"/>
    </source>
</evidence>
<dbReference type="Pfam" id="PF23562">
    <property type="entry name" value="AMP-binding_C_3"/>
    <property type="match status" value="1"/>
</dbReference>
<dbReference type="SUPFAM" id="SSF56801">
    <property type="entry name" value="Acetyl-CoA synthetase-like"/>
    <property type="match status" value="1"/>
</dbReference>
<organism evidence="7 9">
    <name type="scientific">Bifidobacterium longum subsp. longum</name>
    <dbReference type="NCBI Taxonomy" id="1679"/>
    <lineage>
        <taxon>Bacteria</taxon>
        <taxon>Bacillati</taxon>
        <taxon>Actinomycetota</taxon>
        <taxon>Actinomycetes</taxon>
        <taxon>Bifidobacteriales</taxon>
        <taxon>Bifidobacteriaceae</taxon>
        <taxon>Bifidobacterium</taxon>
    </lineage>
</organism>
<reference evidence="8" key="4">
    <citation type="submission" date="2019-04" db="EMBL/GenBank/DDBJ databases">
        <authorList>
            <person name="Kok C.R."/>
            <person name="Hutkins R."/>
        </authorList>
    </citation>
    <scope>NUCLEOTIDE SEQUENCE</scope>
    <source>
        <strain evidence="8">CR15</strain>
    </source>
</reference>
<evidence type="ECO:0000256" key="2">
    <source>
        <dbReference type="ARBA" id="ARBA00022598"/>
    </source>
</evidence>
<dbReference type="PROSITE" id="PS00455">
    <property type="entry name" value="AMP_BINDING"/>
    <property type="match status" value="1"/>
</dbReference>
<reference evidence="7" key="3">
    <citation type="submission" date="2019-02" db="EMBL/GenBank/DDBJ databases">
        <authorList>
            <person name="Odamaki T."/>
        </authorList>
    </citation>
    <scope>NUCLEOTIDE SEQUENCE</scope>
    <source>
        <strain evidence="7">MCC10116</strain>
    </source>
</reference>
<dbReference type="Proteomes" id="UP000292787">
    <property type="component" value="Unassembled WGS sequence"/>
</dbReference>
<proteinExistence type="inferred from homology"/>
<reference evidence="8" key="2">
    <citation type="journal article" date="2019" name="Appl. Environ. Microbiol.">
        <title>An in vitro enrichment strategy for formulating synergistic synbiotics.</title>
        <authorList>
            <person name="Kok C.R."/>
            <person name="Quintero D.F.G."/>
            <person name="Niyirora C."/>
            <person name="Rose D."/>
            <person name="Li A."/>
            <person name="Hutkins R."/>
        </authorList>
    </citation>
    <scope>NUCLEOTIDE SEQUENCE</scope>
    <source>
        <strain evidence="8">CR15</strain>
    </source>
</reference>
<dbReference type="PANTHER" id="PTHR43272">
    <property type="entry name" value="LONG-CHAIN-FATTY-ACID--COA LIGASE"/>
    <property type="match status" value="1"/>
</dbReference>
<keyword evidence="4" id="KW-0443">Lipid metabolism</keyword>
<keyword evidence="3" id="KW-0276">Fatty acid metabolism</keyword>
<accession>A0A4V2N2M4</accession>
<dbReference type="PANTHER" id="PTHR43272:SF32">
    <property type="entry name" value="AMP-DEPENDENT SYNTHETASE_LIGASE DOMAIN-CONTAINING PROTEIN"/>
    <property type="match status" value="1"/>
</dbReference>
<evidence type="ECO:0000256" key="4">
    <source>
        <dbReference type="ARBA" id="ARBA00023098"/>
    </source>
</evidence>
<evidence type="ECO:0000313" key="7">
    <source>
        <dbReference type="EMBL" id="TCF66434.1"/>
    </source>
</evidence>
<dbReference type="CDD" id="cd05907">
    <property type="entry name" value="VL_LC_FACS_like"/>
    <property type="match status" value="1"/>
</dbReference>
<dbReference type="AlphaFoldDB" id="A0A4V2N2M4"/>
<feature type="domain" description="AMP-dependent synthetase/ligase" evidence="6">
    <location>
        <begin position="29"/>
        <end position="430"/>
    </location>
</feature>
<evidence type="ECO:0000256" key="3">
    <source>
        <dbReference type="ARBA" id="ARBA00022832"/>
    </source>
</evidence>
<name>A0A4V2N2M4_BIFLL</name>
<comment type="similarity">
    <text evidence="1">Belongs to the ATP-dependent AMP-binding enzyme family.</text>
</comment>
<dbReference type="Pfam" id="PF00501">
    <property type="entry name" value="AMP-binding"/>
    <property type="match status" value="1"/>
</dbReference>
<dbReference type="EMBL" id="SHTF01000002">
    <property type="protein sequence ID" value="TCF66434.1"/>
    <property type="molecule type" value="Genomic_DNA"/>
</dbReference>
<gene>
    <name evidence="8" type="ORF">FCO76_09040</name>
    <name evidence="7" type="ORF">MCC10116_0346</name>
</gene>
<protein>
    <recommendedName>
        <fullName evidence="5">Acyl-CoA synthetase</fullName>
    </recommendedName>
</protein>
<comment type="caution">
    <text evidence="7">The sequence shown here is derived from an EMBL/GenBank/DDBJ whole genome shotgun (WGS) entry which is preliminary data.</text>
</comment>
<evidence type="ECO:0000256" key="1">
    <source>
        <dbReference type="ARBA" id="ARBA00006432"/>
    </source>
</evidence>
<evidence type="ECO:0000313" key="8">
    <source>
        <dbReference type="EMBL" id="TPH34999.1"/>
    </source>
</evidence>
<dbReference type="InterPro" id="IPR000873">
    <property type="entry name" value="AMP-dep_synth/lig_dom"/>
</dbReference>
<dbReference type="Gene3D" id="3.40.50.12780">
    <property type="entry name" value="N-terminal domain of ligase-like"/>
    <property type="match status" value="1"/>
</dbReference>